<sequence length="1004" mass="113161">MLCWGQVGCKQLGLTPGQDGVSSEATHSDRLLKHGRVRHICCGDGFTVFVLEDGKVLYTMNGQKQRKPARLDEFSAERVCFVDSGASHILFVLEEGSVFSFKLQSTQPGLTSKTYSEIKPQLLKHLSGKCVVQVACGRNHSMALFKDGRLIAWGQNAHGQLGLGTKDASHTSSQCLKSMAGIPIAQITARGAHSFALSVSGAVFGWGRNDRGQLGLGDTEDRHSPTYVKQLEHKKIVYISCGEEHTATLTKDGSVFTFGAGSLGQLGHNTTRDEIKPRLVAELFGAKVSQIACGSYHTLVFVPSSGKVYAFGQGEKGQLGSGQTSDQLVPLPVKLASHTSDTGPANGCTIQPVVSKIFAGVNQSFAECFAERDDIALKHHSSFISMKGIATVDDLLLEKWSGIDDGKLCKSIKTEINHVFSSAASLNGSFLETTKDNHFKTSNEVSGVDMSAMHLWFEKLQRNVTVLQEVTDTVKKNLMPSLLESHVCVETLRVYLILPELIEVVKEQKDVVKLTSLLSRTILSLEKSKLKILESLWNNLNNYFFKKLVMLFKTVCQHLLQKTFQKQTKFSEDLHNCLRILQKLYEVNCFADLKVAESNFYIALAEVFGISTLHIDSVLDLIKYPCIINMETKVETFNNLCAFIRNLPENEPNQCLLVVRRSMIIQDTLKQLMMFDKTTLQQQLQVIFEGEFAEDYGGVSQEFFSVITKELCVHQNIFKHYEDSRLIWFPEWEPKLPGVFRLVGILCGIALHHGFVANFHFPLALYKKLLNVQPTIKDLKELSKTEGRNLDDLLHDESSNVEEVYGQYFVICKETDDHFKIQHELIPNGQNIPVEKHNRKQFVDAYVDYIFNTSVEKHFKAFAEGFRSSFPKPILDVFLPEELMAVVHGNTKYEWELLEQQASYTGYTKSDQYIVDFWTMFHQLPKKKKKNFLAFLTGCDRIPVGGMGTLKIVINELRIFNPDLYYPIGHTCNKTLDLPRYSNIRKLRKRFLRAIESYEVFGIQ</sequence>
<dbReference type="GeneID" id="103184504"/>
<evidence type="ECO:0000256" key="3">
    <source>
        <dbReference type="ARBA" id="ARBA00022679"/>
    </source>
</evidence>
<dbReference type="Proteomes" id="UP000314986">
    <property type="component" value="Unassembled WGS sequence"/>
</dbReference>
<dbReference type="Gene3D" id="3.90.1750.10">
    <property type="entry name" value="Hect, E3 ligase catalytic domains"/>
    <property type="match status" value="1"/>
</dbReference>
<name>A0A4W3I9W9_CALMI</name>
<dbReference type="Gene3D" id="3.30.2160.10">
    <property type="entry name" value="Hect, E3 ligase catalytic domain"/>
    <property type="match status" value="1"/>
</dbReference>
<dbReference type="FunFam" id="3.30.2160.10:FF:000004">
    <property type="entry name" value="probable E3 ubiquitin-protein ligase HERC4 isoform X1"/>
    <property type="match status" value="1"/>
</dbReference>
<reference evidence="10" key="1">
    <citation type="journal article" date="2006" name="Science">
        <title>Ancient noncoding elements conserved in the human genome.</title>
        <authorList>
            <person name="Venkatesh B."/>
            <person name="Kirkness E.F."/>
            <person name="Loh Y.H."/>
            <person name="Halpern A.L."/>
            <person name="Lee A.P."/>
            <person name="Johnson J."/>
            <person name="Dandona N."/>
            <person name="Viswanathan L.D."/>
            <person name="Tay A."/>
            <person name="Venter J.C."/>
            <person name="Strausberg R.L."/>
            <person name="Brenner S."/>
        </authorList>
    </citation>
    <scope>NUCLEOTIDE SEQUENCE [LARGE SCALE GENOMIC DNA]</scope>
</reference>
<dbReference type="PANTHER" id="PTHR45622">
    <property type="entry name" value="UBIQUITIN-PROTEIN LIGASE E3A-RELATED"/>
    <property type="match status" value="1"/>
</dbReference>
<feature type="repeat" description="RCC1" evidence="7">
    <location>
        <begin position="306"/>
        <end position="370"/>
    </location>
</feature>
<dbReference type="PANTHER" id="PTHR45622:SF69">
    <property type="entry name" value="HECT DOMAIN-CONTAINING PROTEIN"/>
    <property type="match status" value="1"/>
</dbReference>
<feature type="active site" description="Glycyl thioester intermediate" evidence="6">
    <location>
        <position position="972"/>
    </location>
</feature>
<reference evidence="10" key="3">
    <citation type="journal article" date="2014" name="Nature">
        <title>Elephant shark genome provides unique insights into gnathostome evolution.</title>
        <authorList>
            <consortium name="International Elephant Shark Genome Sequencing Consortium"/>
            <person name="Venkatesh B."/>
            <person name="Lee A.P."/>
            <person name="Ravi V."/>
            <person name="Maurya A.K."/>
            <person name="Lian M.M."/>
            <person name="Swann J.B."/>
            <person name="Ohta Y."/>
            <person name="Flajnik M.F."/>
            <person name="Sutoh Y."/>
            <person name="Kasahara M."/>
            <person name="Hoon S."/>
            <person name="Gangu V."/>
            <person name="Roy S.W."/>
            <person name="Irimia M."/>
            <person name="Korzh V."/>
            <person name="Kondrychyn I."/>
            <person name="Lim Z.W."/>
            <person name="Tay B.H."/>
            <person name="Tohari S."/>
            <person name="Kong K.W."/>
            <person name="Ho S."/>
            <person name="Lorente-Galdos B."/>
            <person name="Quilez J."/>
            <person name="Marques-Bonet T."/>
            <person name="Raney B.J."/>
            <person name="Ingham P.W."/>
            <person name="Tay A."/>
            <person name="Hillier L.W."/>
            <person name="Minx P."/>
            <person name="Boehm T."/>
            <person name="Wilson R.K."/>
            <person name="Brenner S."/>
            <person name="Warren W.C."/>
        </authorList>
    </citation>
    <scope>NUCLEOTIDE SEQUENCE [LARGE SCALE GENOMIC DNA]</scope>
</reference>
<dbReference type="STRING" id="7868.ENSCMIP00000025547"/>
<evidence type="ECO:0000256" key="1">
    <source>
        <dbReference type="ARBA" id="ARBA00004496"/>
    </source>
</evidence>
<evidence type="ECO:0000313" key="9">
    <source>
        <dbReference type="Ensembl" id="ENSCMIP00000025547.1"/>
    </source>
</evidence>
<dbReference type="Gene3D" id="2.130.10.30">
    <property type="entry name" value="Regulator of chromosome condensation 1/beta-lactamase-inhibitor protein II"/>
    <property type="match status" value="2"/>
</dbReference>
<dbReference type="GeneTree" id="ENSGT00940000163989"/>
<dbReference type="OMA" id="TWKMFLP"/>
<evidence type="ECO:0000256" key="4">
    <source>
        <dbReference type="ARBA" id="ARBA00022737"/>
    </source>
</evidence>
<feature type="repeat" description="RCC1" evidence="7">
    <location>
        <begin position="96"/>
        <end position="147"/>
    </location>
</feature>
<dbReference type="InParanoid" id="A0A4W3I9W9"/>
<dbReference type="InterPro" id="IPR051709">
    <property type="entry name" value="Ub-ligase/GTPase-reg"/>
</dbReference>
<keyword evidence="5 6" id="KW-0833">Ubl conjugation pathway</keyword>
<dbReference type="Pfam" id="PF25390">
    <property type="entry name" value="WD40_RLD"/>
    <property type="match status" value="1"/>
</dbReference>
<dbReference type="GO" id="GO:0005737">
    <property type="term" value="C:cytoplasm"/>
    <property type="evidence" value="ECO:0007669"/>
    <property type="project" value="UniProtKB-SubCell"/>
</dbReference>
<reference evidence="9" key="4">
    <citation type="submission" date="2025-08" db="UniProtKB">
        <authorList>
            <consortium name="Ensembl"/>
        </authorList>
    </citation>
    <scope>IDENTIFICATION</scope>
</reference>
<feature type="repeat" description="RCC1" evidence="7">
    <location>
        <begin position="148"/>
        <end position="200"/>
    </location>
</feature>
<dbReference type="InterPro" id="IPR000569">
    <property type="entry name" value="HECT_dom"/>
</dbReference>
<feature type="domain" description="HECT" evidence="8">
    <location>
        <begin position="676"/>
        <end position="1004"/>
    </location>
</feature>
<dbReference type="PROSITE" id="PS00626">
    <property type="entry name" value="RCC1_2"/>
    <property type="match status" value="2"/>
</dbReference>
<dbReference type="PRINTS" id="PR00633">
    <property type="entry name" value="RCCNDNSATION"/>
</dbReference>
<dbReference type="CDD" id="cd00078">
    <property type="entry name" value="HECTc"/>
    <property type="match status" value="1"/>
</dbReference>
<protein>
    <submittedName>
        <fullName evidence="9">Probable E3 ubiquitin-protein ligase HERC3</fullName>
    </submittedName>
</protein>
<proteinExistence type="predicted"/>
<organism evidence="9 10">
    <name type="scientific">Callorhinchus milii</name>
    <name type="common">Ghost shark</name>
    <dbReference type="NCBI Taxonomy" id="7868"/>
    <lineage>
        <taxon>Eukaryota</taxon>
        <taxon>Metazoa</taxon>
        <taxon>Chordata</taxon>
        <taxon>Craniata</taxon>
        <taxon>Vertebrata</taxon>
        <taxon>Chondrichthyes</taxon>
        <taxon>Holocephali</taxon>
        <taxon>Chimaeriformes</taxon>
        <taxon>Callorhinchidae</taxon>
        <taxon>Callorhinchus</taxon>
    </lineage>
</organism>
<gene>
    <name evidence="9" type="primary">LOC103184504</name>
</gene>
<dbReference type="InterPro" id="IPR009091">
    <property type="entry name" value="RCC1/BLIP-II"/>
</dbReference>
<feature type="repeat" description="RCC1" evidence="7">
    <location>
        <begin position="253"/>
        <end position="304"/>
    </location>
</feature>
<evidence type="ECO:0000256" key="6">
    <source>
        <dbReference type="PROSITE-ProRule" id="PRU00104"/>
    </source>
</evidence>
<evidence type="ECO:0000259" key="8">
    <source>
        <dbReference type="PROSITE" id="PS50237"/>
    </source>
</evidence>
<reference evidence="10" key="2">
    <citation type="journal article" date="2007" name="PLoS Biol.">
        <title>Survey sequencing and comparative analysis of the elephant shark (Callorhinchus milii) genome.</title>
        <authorList>
            <person name="Venkatesh B."/>
            <person name="Kirkness E.F."/>
            <person name="Loh Y.H."/>
            <person name="Halpern A.L."/>
            <person name="Lee A.P."/>
            <person name="Johnson J."/>
            <person name="Dandona N."/>
            <person name="Viswanathan L.D."/>
            <person name="Tay A."/>
            <person name="Venter J.C."/>
            <person name="Strausberg R.L."/>
            <person name="Brenner S."/>
        </authorList>
    </citation>
    <scope>NUCLEOTIDE SEQUENCE [LARGE SCALE GENOMIC DNA]</scope>
</reference>
<dbReference type="GO" id="GO:0006511">
    <property type="term" value="P:ubiquitin-dependent protein catabolic process"/>
    <property type="evidence" value="ECO:0007669"/>
    <property type="project" value="TreeGrafter"/>
</dbReference>
<dbReference type="AlphaFoldDB" id="A0A4W3I9W9"/>
<dbReference type="SMART" id="SM00119">
    <property type="entry name" value="HECTc"/>
    <property type="match status" value="1"/>
</dbReference>
<feature type="repeat" description="RCC1" evidence="7">
    <location>
        <begin position="201"/>
        <end position="252"/>
    </location>
</feature>
<dbReference type="InterPro" id="IPR000408">
    <property type="entry name" value="Reg_chr_condens"/>
</dbReference>
<dbReference type="GO" id="GO:0061630">
    <property type="term" value="F:ubiquitin protein ligase activity"/>
    <property type="evidence" value="ECO:0007669"/>
    <property type="project" value="TreeGrafter"/>
</dbReference>
<evidence type="ECO:0000256" key="7">
    <source>
        <dbReference type="PROSITE-ProRule" id="PRU00235"/>
    </source>
</evidence>
<dbReference type="OrthoDB" id="5981550at2759"/>
<evidence type="ECO:0000313" key="10">
    <source>
        <dbReference type="Proteomes" id="UP000314986"/>
    </source>
</evidence>
<reference evidence="9" key="5">
    <citation type="submission" date="2025-09" db="UniProtKB">
        <authorList>
            <consortium name="Ensembl"/>
        </authorList>
    </citation>
    <scope>IDENTIFICATION</scope>
</reference>
<dbReference type="GO" id="GO:0016567">
    <property type="term" value="P:protein ubiquitination"/>
    <property type="evidence" value="ECO:0007669"/>
    <property type="project" value="TreeGrafter"/>
</dbReference>
<dbReference type="RefSeq" id="XP_007900727.1">
    <property type="nucleotide sequence ID" value="XM_007902536.2"/>
</dbReference>
<dbReference type="InterPro" id="IPR058923">
    <property type="entry name" value="RCC1-like_dom"/>
</dbReference>
<evidence type="ECO:0000256" key="5">
    <source>
        <dbReference type="ARBA" id="ARBA00022786"/>
    </source>
</evidence>
<dbReference type="InterPro" id="IPR035983">
    <property type="entry name" value="Hect_E3_ubiquitin_ligase"/>
</dbReference>
<dbReference type="Pfam" id="PF00632">
    <property type="entry name" value="HECT"/>
    <property type="match status" value="1"/>
</dbReference>
<dbReference type="Gene3D" id="3.30.2410.10">
    <property type="entry name" value="Hect, E3 ligase catalytic domain"/>
    <property type="match status" value="1"/>
</dbReference>
<accession>A0A4W3I9W9</accession>
<dbReference type="PROSITE" id="PS50237">
    <property type="entry name" value="HECT"/>
    <property type="match status" value="1"/>
</dbReference>
<keyword evidence="10" id="KW-1185">Reference proteome</keyword>
<keyword evidence="2" id="KW-0963">Cytoplasm</keyword>
<keyword evidence="4" id="KW-0677">Repeat</keyword>
<dbReference type="FunFam" id="3.30.2410.10:FF:000003">
    <property type="entry name" value="probable E3 ubiquitin-protein ligase HERC4 isoform X1"/>
    <property type="match status" value="1"/>
</dbReference>
<comment type="subcellular location">
    <subcellularLocation>
        <location evidence="1">Cytoplasm</location>
    </subcellularLocation>
</comment>
<dbReference type="SUPFAM" id="SSF50985">
    <property type="entry name" value="RCC1/BLIP-II"/>
    <property type="match status" value="1"/>
</dbReference>
<keyword evidence="3" id="KW-0808">Transferase</keyword>
<dbReference type="KEGG" id="cmk:103184504"/>
<evidence type="ECO:0000256" key="2">
    <source>
        <dbReference type="ARBA" id="ARBA00022490"/>
    </source>
</evidence>
<dbReference type="PROSITE" id="PS50012">
    <property type="entry name" value="RCC1_3"/>
    <property type="match status" value="5"/>
</dbReference>
<dbReference type="SUPFAM" id="SSF56204">
    <property type="entry name" value="Hect, E3 ligase catalytic domain"/>
    <property type="match status" value="1"/>
</dbReference>
<dbReference type="Ensembl" id="ENSCMIT00000025970.1">
    <property type="protein sequence ID" value="ENSCMIP00000025547.1"/>
    <property type="gene ID" value="ENSCMIG00000011219.1"/>
</dbReference>